<dbReference type="OrthoDB" id="2379922at2"/>
<feature type="domain" description="YcaO" evidence="1">
    <location>
        <begin position="346"/>
        <end position="744"/>
    </location>
</feature>
<protein>
    <submittedName>
        <fullName evidence="2">YcaO-like family protein</fullName>
    </submittedName>
</protein>
<dbReference type="Pfam" id="PF02624">
    <property type="entry name" value="YcaO"/>
    <property type="match status" value="1"/>
</dbReference>
<gene>
    <name evidence="2" type="ORF">SAMN04489737_1616</name>
</gene>
<organism evidence="2 3">
    <name type="scientific">Arcanobacterium phocae</name>
    <dbReference type="NCBI Taxonomy" id="131112"/>
    <lineage>
        <taxon>Bacteria</taxon>
        <taxon>Bacillati</taxon>
        <taxon>Actinomycetota</taxon>
        <taxon>Actinomycetes</taxon>
        <taxon>Actinomycetales</taxon>
        <taxon>Actinomycetaceae</taxon>
        <taxon>Arcanobacterium</taxon>
    </lineage>
</organism>
<keyword evidence="3" id="KW-1185">Reference proteome</keyword>
<evidence type="ECO:0000259" key="1">
    <source>
        <dbReference type="PROSITE" id="PS51664"/>
    </source>
</evidence>
<dbReference type="AlphaFoldDB" id="A0A1H2LNA3"/>
<dbReference type="Gene3D" id="3.30.160.660">
    <property type="match status" value="1"/>
</dbReference>
<accession>A0A1H2LNA3</accession>
<dbReference type="Gene3D" id="3.30.40.250">
    <property type="match status" value="1"/>
</dbReference>
<dbReference type="RefSeq" id="WP_091282021.1">
    <property type="nucleotide sequence ID" value="NZ_JABAOT010000006.1"/>
</dbReference>
<evidence type="ECO:0000313" key="3">
    <source>
        <dbReference type="Proteomes" id="UP000214355"/>
    </source>
</evidence>
<dbReference type="PROSITE" id="PS51664">
    <property type="entry name" value="YCAO"/>
    <property type="match status" value="1"/>
</dbReference>
<name>A0A1H2LNA3_9ACTO</name>
<sequence>MFSLCLEARHLSEGRTLIHCADDAKIIVTANTYSVIEEIKRAEECQDLDCLGVPLKKMLLKHGSVLPIERPCNEAVIAENDCHVHQGESGVEVLVCGYEPVGTRLVAILHNEGVKAQYSSKTIRECSYEVIRGGFLLICRGPGSRQLFADEVRALEVLDITWAVVDYAARSFLFGPVVQDGKGARFSDCMKRSWGNAINKEVYLAELQPALWGNFLSRLISAHPAMEMLAHLVRGLIKKDVENKEGVSPLDTVWEIGLDGQLDVRAVLQCSFINGPSKQIQIHPPTYLVDSKFGIVRELNEVRYSPSMPKTLHTTQARVTDLARVAGYANTVFCQGSTLISDTCAGSERKKKIEYNMKSAIGESVERYCSNLIDLLPVIHGSYDSLLRRGYPVLDPSELVLFSEQQYAEPGFPFEKFSHDLPVSWVEGRYYGSDSPVFVPASLVYVNWYTNQYHHEPRVNFPAFAGVAAGETIEQATRSGVSEILERHATMVWWLNAQALPSIELAPGQCQLFESSQDILRPSLVHLDNTFDVPVAAGIVHNDSHQLVHVGFSCRSTIDDAALKAWSEALTLQEGALDLLNPEGVHWKAIAEGFLPGRSYKKWRGDRCYLDDFRQDMKDVDDLLVQQEVFLDPRAVRRVAHLIDRPATRQANSVPHLKDNSLASYVEKIEARGKRVIIVDITSPDVASCGLRVVRALVPGSVGNSPAAFPYLGQGVVAREAVELGWRERALTDAEINLFPMPHA</sequence>
<dbReference type="Proteomes" id="UP000214355">
    <property type="component" value="Chromosome I"/>
</dbReference>
<proteinExistence type="predicted"/>
<dbReference type="STRING" id="131112.SAMN04489737_1616"/>
<dbReference type="InterPro" id="IPR003776">
    <property type="entry name" value="YcaO-like_dom"/>
</dbReference>
<reference evidence="3" key="1">
    <citation type="submission" date="2016-10" db="EMBL/GenBank/DDBJ databases">
        <authorList>
            <person name="Varghese N."/>
            <person name="Submissions S."/>
        </authorList>
    </citation>
    <scope>NUCLEOTIDE SEQUENCE [LARGE SCALE GENOMIC DNA]</scope>
    <source>
        <strain evidence="3">DSM 10002</strain>
    </source>
</reference>
<dbReference type="InterPro" id="IPR027624">
    <property type="entry name" value="TOMM_cyclo_SagD"/>
</dbReference>
<dbReference type="EMBL" id="LT629804">
    <property type="protein sequence ID" value="SDU81866.1"/>
    <property type="molecule type" value="Genomic_DNA"/>
</dbReference>
<dbReference type="PANTHER" id="PTHR37809:SF1">
    <property type="entry name" value="RIBOSOMAL PROTEIN S12 METHYLTHIOTRANSFERASE ACCESSORY FACTOR YCAO"/>
    <property type="match status" value="1"/>
</dbReference>
<dbReference type="Gene3D" id="3.30.1330.230">
    <property type="match status" value="1"/>
</dbReference>
<evidence type="ECO:0000313" key="2">
    <source>
        <dbReference type="EMBL" id="SDU81866.1"/>
    </source>
</evidence>
<dbReference type="NCBIfam" id="TIGR03604">
    <property type="entry name" value="TOMM_cyclo_SagD"/>
    <property type="match status" value="1"/>
</dbReference>
<dbReference type="GeneID" id="65345345"/>
<dbReference type="PANTHER" id="PTHR37809">
    <property type="entry name" value="RIBOSOMAL PROTEIN S12 METHYLTHIOTRANSFERASE ACCESSORY FACTOR YCAO"/>
    <property type="match status" value="1"/>
</dbReference>